<dbReference type="RefSeq" id="WP_155266805.1">
    <property type="nucleotide sequence ID" value="NZ_CBCSGJ010000028.1"/>
</dbReference>
<reference evidence="1 4" key="2">
    <citation type="submission" date="2016-03" db="EMBL/GenBank/DDBJ databases">
        <title>Spore heat resistance.</title>
        <authorList>
            <person name="Boekhorst J."/>
            <person name="Berendsen E.M."/>
            <person name="Wells-Bennik M.H."/>
            <person name="Kuipers O.P."/>
        </authorList>
    </citation>
    <scope>NUCLEOTIDE SEQUENCE [LARGE SCALE GENOMIC DNA]</scope>
    <source>
        <strain evidence="1 4">GS8</strain>
    </source>
</reference>
<organism evidence="2 3">
    <name type="scientific">Geobacillus stearothermophilus</name>
    <name type="common">Bacillus stearothermophilus</name>
    <dbReference type="NCBI Taxonomy" id="1422"/>
    <lineage>
        <taxon>Bacteria</taxon>
        <taxon>Bacillati</taxon>
        <taxon>Bacillota</taxon>
        <taxon>Bacilli</taxon>
        <taxon>Bacillales</taxon>
        <taxon>Anoxybacillaceae</taxon>
        <taxon>Geobacillus</taxon>
    </lineage>
</organism>
<name>A0A150MCR9_GEOSE</name>
<dbReference type="EMBL" id="LQYV01000125">
    <property type="protein sequence ID" value="KYD22374.1"/>
    <property type="molecule type" value="Genomic_DNA"/>
</dbReference>
<dbReference type="Proteomes" id="UP000773850">
    <property type="component" value="Unassembled WGS sequence"/>
</dbReference>
<evidence type="ECO:0000313" key="4">
    <source>
        <dbReference type="Proteomes" id="UP000773850"/>
    </source>
</evidence>
<keyword evidence="4" id="KW-1185">Reference proteome</keyword>
<dbReference type="Proteomes" id="UP000075424">
    <property type="component" value="Unassembled WGS sequence"/>
</dbReference>
<evidence type="ECO:0000313" key="1">
    <source>
        <dbReference type="EMBL" id="KAF6511407.1"/>
    </source>
</evidence>
<dbReference type="AlphaFoldDB" id="A0A150MCR9"/>
<dbReference type="PATRIC" id="fig|1422.18.peg.1135"/>
<accession>A0A150MCR9</accession>
<dbReference type="GO" id="GO:0030729">
    <property type="term" value="F:acetoacetate-CoA ligase activity"/>
    <property type="evidence" value="ECO:0007669"/>
    <property type="project" value="UniProtKB-EC"/>
</dbReference>
<sequence length="46" mass="5044">MEIPIRKLLLGFPLEKAVNPGSMANPEVLDFFLELAKTLAAKTQTS</sequence>
<reference evidence="2 3" key="1">
    <citation type="submission" date="2016-01" db="EMBL/GenBank/DDBJ databases">
        <title>Draft Genome Sequences of Seven Thermophilic Sporeformers Isolated from Foods.</title>
        <authorList>
            <person name="Berendsen E.M."/>
            <person name="Wells-Bennik M.H."/>
            <person name="Krawcyk A.O."/>
            <person name="De Jong A."/>
            <person name="Holsappel S."/>
            <person name="Eijlander R.T."/>
            <person name="Kuipers O.P."/>
        </authorList>
    </citation>
    <scope>NUCLEOTIDE SEQUENCE [LARGE SCALE GENOMIC DNA]</scope>
    <source>
        <strain evidence="2 3">B4109</strain>
    </source>
</reference>
<protein>
    <submittedName>
        <fullName evidence="2">Acetoacetyl-CoA synthetase</fullName>
        <ecNumber evidence="2">6.2.1.16</ecNumber>
    </submittedName>
</protein>
<evidence type="ECO:0000313" key="3">
    <source>
        <dbReference type="Proteomes" id="UP000075424"/>
    </source>
</evidence>
<dbReference type="OrthoDB" id="9778383at2"/>
<keyword evidence="2" id="KW-0436">Ligase</keyword>
<dbReference type="EMBL" id="LUCS01000018">
    <property type="protein sequence ID" value="KAF6511407.1"/>
    <property type="molecule type" value="Genomic_DNA"/>
</dbReference>
<evidence type="ECO:0000313" key="2">
    <source>
        <dbReference type="EMBL" id="KYD22374.1"/>
    </source>
</evidence>
<proteinExistence type="predicted"/>
<dbReference type="EC" id="6.2.1.16" evidence="2"/>
<gene>
    <name evidence="2" type="ORF">B4109_1293</name>
    <name evidence="1" type="ORF">GS8_983</name>
</gene>
<comment type="caution">
    <text evidence="2">The sequence shown here is derived from an EMBL/GenBank/DDBJ whole genome shotgun (WGS) entry which is preliminary data.</text>
</comment>